<evidence type="ECO:0000313" key="3">
    <source>
        <dbReference type="Proteomes" id="UP001634394"/>
    </source>
</evidence>
<sequence length="284" mass="32703">MTTFDDSEKVQNERENIHVGVQERGYNSLQQNVSHRDGESDINRLDYKNLRQETEYLVETIQKLNAQRSDIDEQIRQLQEQDAQRRTHSGEQDVNISLAAKVGDQTRNVISGTKAVQEGCDNFESVCREQDDIITRLRKENGKLQSKVRDKDALLRQLIEKSTELKAIRKDRDRLATQKRDLEQKVVILSKELGGNVIQITELRQEKEDLNACLLDVEELKRRLEREQLKSKQLEIHVCALKEEIEKQSLLGRVPVVCCTDSAVQCPDNVVSISSIQPKQRTKS</sequence>
<comment type="caution">
    <text evidence="2">The sequence shown here is derived from an EMBL/GenBank/DDBJ whole genome shotgun (WGS) entry which is preliminary data.</text>
</comment>
<feature type="coiled-coil region" evidence="1">
    <location>
        <begin position="47"/>
        <end position="84"/>
    </location>
</feature>
<keyword evidence="1" id="KW-0175">Coiled coil</keyword>
<dbReference type="EMBL" id="JBJQND010000008">
    <property type="protein sequence ID" value="KAL3867841.1"/>
    <property type="molecule type" value="Genomic_DNA"/>
</dbReference>
<gene>
    <name evidence="2" type="ORF">ACJMK2_040687</name>
</gene>
<proteinExistence type="predicted"/>
<dbReference type="Proteomes" id="UP001634394">
    <property type="component" value="Unassembled WGS sequence"/>
</dbReference>
<keyword evidence="3" id="KW-1185">Reference proteome</keyword>
<feature type="coiled-coil region" evidence="1">
    <location>
        <begin position="165"/>
        <end position="237"/>
    </location>
</feature>
<name>A0ABD3W2F0_SINWO</name>
<dbReference type="AlphaFoldDB" id="A0ABD3W2F0"/>
<organism evidence="2 3">
    <name type="scientific">Sinanodonta woodiana</name>
    <name type="common">Chinese pond mussel</name>
    <name type="synonym">Anodonta woodiana</name>
    <dbReference type="NCBI Taxonomy" id="1069815"/>
    <lineage>
        <taxon>Eukaryota</taxon>
        <taxon>Metazoa</taxon>
        <taxon>Spiralia</taxon>
        <taxon>Lophotrochozoa</taxon>
        <taxon>Mollusca</taxon>
        <taxon>Bivalvia</taxon>
        <taxon>Autobranchia</taxon>
        <taxon>Heteroconchia</taxon>
        <taxon>Palaeoheterodonta</taxon>
        <taxon>Unionida</taxon>
        <taxon>Unionoidea</taxon>
        <taxon>Unionidae</taxon>
        <taxon>Unioninae</taxon>
        <taxon>Sinanodonta</taxon>
    </lineage>
</organism>
<accession>A0ABD3W2F0</accession>
<evidence type="ECO:0000313" key="2">
    <source>
        <dbReference type="EMBL" id="KAL3867841.1"/>
    </source>
</evidence>
<reference evidence="2 3" key="1">
    <citation type="submission" date="2024-11" db="EMBL/GenBank/DDBJ databases">
        <title>Chromosome-level genome assembly of the freshwater bivalve Anodonta woodiana.</title>
        <authorList>
            <person name="Chen X."/>
        </authorList>
    </citation>
    <scope>NUCLEOTIDE SEQUENCE [LARGE SCALE GENOMIC DNA]</scope>
    <source>
        <strain evidence="2">MN2024</strain>
        <tissue evidence="2">Gills</tissue>
    </source>
</reference>
<protein>
    <submittedName>
        <fullName evidence="2">Uncharacterized protein</fullName>
    </submittedName>
</protein>
<evidence type="ECO:0000256" key="1">
    <source>
        <dbReference type="SAM" id="Coils"/>
    </source>
</evidence>